<dbReference type="AlphaFoldDB" id="A0A9D2URY2"/>
<dbReference type="InterPro" id="IPR020846">
    <property type="entry name" value="MFS_dom"/>
</dbReference>
<feature type="transmembrane region" description="Helical" evidence="4">
    <location>
        <begin position="367"/>
        <end position="385"/>
    </location>
</feature>
<comment type="caution">
    <text evidence="6">The sequence shown here is derived from an EMBL/GenBank/DDBJ whole genome shotgun (WGS) entry which is preliminary data.</text>
</comment>
<evidence type="ECO:0000256" key="4">
    <source>
        <dbReference type="SAM" id="Phobius"/>
    </source>
</evidence>
<feature type="transmembrane region" description="Helical" evidence="4">
    <location>
        <begin position="214"/>
        <end position="238"/>
    </location>
</feature>
<feature type="transmembrane region" description="Helical" evidence="4">
    <location>
        <begin position="12"/>
        <end position="40"/>
    </location>
</feature>
<dbReference type="SUPFAM" id="SSF103473">
    <property type="entry name" value="MFS general substrate transporter"/>
    <property type="match status" value="1"/>
</dbReference>
<organism evidence="6 7">
    <name type="scientific">Acinetobacter lwoffii</name>
    <dbReference type="NCBI Taxonomy" id="28090"/>
    <lineage>
        <taxon>Bacteria</taxon>
        <taxon>Pseudomonadati</taxon>
        <taxon>Pseudomonadota</taxon>
        <taxon>Gammaproteobacteria</taxon>
        <taxon>Moraxellales</taxon>
        <taxon>Moraxellaceae</taxon>
        <taxon>Acinetobacter</taxon>
    </lineage>
</organism>
<feature type="transmembrane region" description="Helical" evidence="4">
    <location>
        <begin position="46"/>
        <end position="67"/>
    </location>
</feature>
<dbReference type="EMBL" id="DYWX01000054">
    <property type="protein sequence ID" value="HJF27645.1"/>
    <property type="molecule type" value="Genomic_DNA"/>
</dbReference>
<dbReference type="Proteomes" id="UP000787156">
    <property type="component" value="Unassembled WGS sequence"/>
</dbReference>
<dbReference type="GO" id="GO:0022857">
    <property type="term" value="F:transmembrane transporter activity"/>
    <property type="evidence" value="ECO:0007669"/>
    <property type="project" value="InterPro"/>
</dbReference>
<dbReference type="PROSITE" id="PS50850">
    <property type="entry name" value="MFS"/>
    <property type="match status" value="1"/>
</dbReference>
<evidence type="ECO:0000313" key="7">
    <source>
        <dbReference type="Proteomes" id="UP000787156"/>
    </source>
</evidence>
<dbReference type="Gene3D" id="1.20.1250.20">
    <property type="entry name" value="MFS general substrate transporter like domains"/>
    <property type="match status" value="2"/>
</dbReference>
<evidence type="ECO:0000256" key="2">
    <source>
        <dbReference type="ARBA" id="ARBA00022989"/>
    </source>
</evidence>
<evidence type="ECO:0000256" key="1">
    <source>
        <dbReference type="ARBA" id="ARBA00022692"/>
    </source>
</evidence>
<dbReference type="InterPro" id="IPR036259">
    <property type="entry name" value="MFS_trans_sf"/>
</dbReference>
<evidence type="ECO:0000259" key="5">
    <source>
        <dbReference type="PROSITE" id="PS50850"/>
    </source>
</evidence>
<dbReference type="PANTHER" id="PTHR23531:SF1">
    <property type="entry name" value="QUINOLENE RESISTANCE PROTEIN NORA"/>
    <property type="match status" value="1"/>
</dbReference>
<protein>
    <submittedName>
        <fullName evidence="6">MFS transporter</fullName>
    </submittedName>
</protein>
<sequence>MSQDKAPLWTSNFILISLVNFQLVLVFYLLVIVIVGYSVAELGASTAQAGLVSGLFIVGTLLGRIIIGKLLNRLGLKLTLLSGLTGFLIFSGLYMIPVQLELLLGIRLIHGFMMGVASTVLGTVIAQTIPVTRRGEGIGYFSMSNTVGTAIGPFMGIWLMSHFDYQMIFLVSSVIALSSLICSVFIQPPIKSRTSIQATSQASSKLAQYIEPKALPIAVIVLLLTTCYSGVLSFIHFYAQDIDLVETASFFFLMYAIAILLSRPFTGPLMDRKGENIIIYPAIILMALGIFLLSQTQNSVMLLTSAALLGFGCGNILSVCQTIAVKSTTLQRMGLATSTFFIALDAGLGFGPYFLGMLLDQIGYRQLYLVLALVSISGLIWYYLLHGRTAAKLQTSSE</sequence>
<dbReference type="CDD" id="cd17489">
    <property type="entry name" value="MFS_YfcJ_like"/>
    <property type="match status" value="1"/>
</dbReference>
<evidence type="ECO:0000256" key="3">
    <source>
        <dbReference type="ARBA" id="ARBA00023136"/>
    </source>
</evidence>
<name>A0A9D2URY2_ACILW</name>
<keyword evidence="3 4" id="KW-0472">Membrane</keyword>
<feature type="transmembrane region" description="Helical" evidence="4">
    <location>
        <begin position="335"/>
        <end position="355"/>
    </location>
</feature>
<dbReference type="Pfam" id="PF07690">
    <property type="entry name" value="MFS_1"/>
    <property type="match status" value="1"/>
</dbReference>
<feature type="transmembrane region" description="Helical" evidence="4">
    <location>
        <begin position="74"/>
        <end position="96"/>
    </location>
</feature>
<feature type="transmembrane region" description="Helical" evidence="4">
    <location>
        <begin position="138"/>
        <end position="159"/>
    </location>
</feature>
<feature type="transmembrane region" description="Helical" evidence="4">
    <location>
        <begin position="300"/>
        <end position="323"/>
    </location>
</feature>
<dbReference type="PANTHER" id="PTHR23531">
    <property type="entry name" value="QUINOLENE RESISTANCE PROTEIN NORA"/>
    <property type="match status" value="1"/>
</dbReference>
<keyword evidence="1 4" id="KW-0812">Transmembrane</keyword>
<feature type="transmembrane region" description="Helical" evidence="4">
    <location>
        <begin position="102"/>
        <end position="126"/>
    </location>
</feature>
<feature type="transmembrane region" description="Helical" evidence="4">
    <location>
        <begin position="165"/>
        <end position="186"/>
    </location>
</feature>
<evidence type="ECO:0000313" key="6">
    <source>
        <dbReference type="EMBL" id="HJF27645.1"/>
    </source>
</evidence>
<dbReference type="InterPro" id="IPR011701">
    <property type="entry name" value="MFS"/>
</dbReference>
<feature type="transmembrane region" description="Helical" evidence="4">
    <location>
        <begin position="244"/>
        <end position="265"/>
    </location>
</feature>
<reference evidence="6" key="2">
    <citation type="submission" date="2021-09" db="EMBL/GenBank/DDBJ databases">
        <authorList>
            <person name="Gilroy R."/>
        </authorList>
    </citation>
    <scope>NUCLEOTIDE SEQUENCE</scope>
    <source>
        <strain evidence="6">CHK135-1449</strain>
    </source>
</reference>
<accession>A0A9D2URY2</accession>
<reference evidence="6" key="1">
    <citation type="journal article" date="2021" name="PeerJ">
        <title>Extensive microbial diversity within the chicken gut microbiome revealed by metagenomics and culture.</title>
        <authorList>
            <person name="Gilroy R."/>
            <person name="Ravi A."/>
            <person name="Getino M."/>
            <person name="Pursley I."/>
            <person name="Horton D.L."/>
            <person name="Alikhan N.F."/>
            <person name="Baker D."/>
            <person name="Gharbi K."/>
            <person name="Hall N."/>
            <person name="Watson M."/>
            <person name="Adriaenssens E.M."/>
            <person name="Foster-Nyarko E."/>
            <person name="Jarju S."/>
            <person name="Secka A."/>
            <person name="Antonio M."/>
            <person name="Oren A."/>
            <person name="Chaudhuri R.R."/>
            <person name="La Ragione R."/>
            <person name="Hildebrand F."/>
            <person name="Pallen M.J."/>
        </authorList>
    </citation>
    <scope>NUCLEOTIDE SEQUENCE</scope>
    <source>
        <strain evidence="6">CHK135-1449</strain>
    </source>
</reference>
<keyword evidence="2 4" id="KW-1133">Transmembrane helix</keyword>
<feature type="domain" description="Major facilitator superfamily (MFS) profile" evidence="5">
    <location>
        <begin position="12"/>
        <end position="390"/>
    </location>
</feature>
<dbReference type="InterPro" id="IPR052714">
    <property type="entry name" value="MFS_Exporter"/>
</dbReference>
<proteinExistence type="predicted"/>
<gene>
    <name evidence="6" type="ORF">K8V79_05285</name>
</gene>
<feature type="transmembrane region" description="Helical" evidence="4">
    <location>
        <begin position="277"/>
        <end position="294"/>
    </location>
</feature>